<evidence type="ECO:0000256" key="1">
    <source>
        <dbReference type="SAM" id="SignalP"/>
    </source>
</evidence>
<feature type="signal peptide" evidence="1">
    <location>
        <begin position="1"/>
        <end position="22"/>
    </location>
</feature>
<proteinExistence type="predicted"/>
<protein>
    <submittedName>
        <fullName evidence="3">Transporter substrate-binding domain-containing protein</fullName>
    </submittedName>
</protein>
<gene>
    <name evidence="3" type="ORF">H0A36_03055</name>
</gene>
<name>A0A853I4T8_9GAMM</name>
<feature type="domain" description="Solute-binding protein family 3/N-terminal" evidence="2">
    <location>
        <begin position="29"/>
        <end position="246"/>
    </location>
</feature>
<sequence length="256" mass="28808">MFRSFIQCMLLITCLTGATVSAADTLKLTNGEWPPYLSKEYKHHGLISHIVTEAFKQSGVTVEYGFFPWKRAFKEAQEGKKWAGSVVWTKNPDREAEFVFSDTVIELKEVFFHRKDLQFDWSTMKDLSKYKIGASIGYSYGDAFAKAEADKLINVARTAKDETSLKKLAAGRIDLFPATLEVGYALIADKLDEASGKLLTNHPKPLRETSYHLILSKKVANSEELIKKFNEGLAKIKSSGAYDKMLTDSIDGKYRP</sequence>
<dbReference type="PANTHER" id="PTHR38834:SF3">
    <property type="entry name" value="SOLUTE-BINDING PROTEIN FAMILY 3_N-TERMINAL DOMAIN-CONTAINING PROTEIN"/>
    <property type="match status" value="1"/>
</dbReference>
<dbReference type="RefSeq" id="WP_180567006.1">
    <property type="nucleotide sequence ID" value="NZ_JACCKB010000003.1"/>
</dbReference>
<keyword evidence="1" id="KW-0732">Signal</keyword>
<organism evidence="3 4">
    <name type="scientific">Spartinivicinus marinus</name>
    <dbReference type="NCBI Taxonomy" id="2994442"/>
    <lineage>
        <taxon>Bacteria</taxon>
        <taxon>Pseudomonadati</taxon>
        <taxon>Pseudomonadota</taxon>
        <taxon>Gammaproteobacteria</taxon>
        <taxon>Oceanospirillales</taxon>
        <taxon>Zooshikellaceae</taxon>
        <taxon>Spartinivicinus</taxon>
    </lineage>
</organism>
<evidence type="ECO:0000259" key="2">
    <source>
        <dbReference type="Pfam" id="PF00497"/>
    </source>
</evidence>
<reference evidence="3 4" key="1">
    <citation type="submission" date="2020-07" db="EMBL/GenBank/DDBJ databases">
        <title>Endozoicomonas sp. nov., isolated from sediment.</title>
        <authorList>
            <person name="Gu T."/>
        </authorList>
    </citation>
    <scope>NUCLEOTIDE SEQUENCE [LARGE SCALE GENOMIC DNA]</scope>
    <source>
        <strain evidence="3 4">SM1973</strain>
    </source>
</reference>
<dbReference type="Gene3D" id="3.40.190.10">
    <property type="entry name" value="Periplasmic binding protein-like II"/>
    <property type="match status" value="2"/>
</dbReference>
<feature type="chain" id="PRO_5032788450" evidence="1">
    <location>
        <begin position="23"/>
        <end position="256"/>
    </location>
</feature>
<accession>A0A853I4T8</accession>
<dbReference type="SUPFAM" id="SSF53850">
    <property type="entry name" value="Periplasmic binding protein-like II"/>
    <property type="match status" value="1"/>
</dbReference>
<dbReference type="InterPro" id="IPR001638">
    <property type="entry name" value="Solute-binding_3/MltF_N"/>
</dbReference>
<dbReference type="AlphaFoldDB" id="A0A853I4T8"/>
<dbReference type="Proteomes" id="UP000569732">
    <property type="component" value="Unassembled WGS sequence"/>
</dbReference>
<comment type="caution">
    <text evidence="3">The sequence shown here is derived from an EMBL/GenBank/DDBJ whole genome shotgun (WGS) entry which is preliminary data.</text>
</comment>
<dbReference type="Pfam" id="PF00497">
    <property type="entry name" value="SBP_bac_3"/>
    <property type="match status" value="1"/>
</dbReference>
<dbReference type="PANTHER" id="PTHR38834">
    <property type="entry name" value="PERIPLASMIC SUBSTRATE BINDING PROTEIN FAMILY 3"/>
    <property type="match status" value="1"/>
</dbReference>
<dbReference type="EMBL" id="JACCKB010000003">
    <property type="protein sequence ID" value="NYZ64971.1"/>
    <property type="molecule type" value="Genomic_DNA"/>
</dbReference>
<evidence type="ECO:0000313" key="3">
    <source>
        <dbReference type="EMBL" id="NYZ64971.1"/>
    </source>
</evidence>
<keyword evidence="4" id="KW-1185">Reference proteome</keyword>
<evidence type="ECO:0000313" key="4">
    <source>
        <dbReference type="Proteomes" id="UP000569732"/>
    </source>
</evidence>